<evidence type="ECO:0000256" key="1">
    <source>
        <dbReference type="ARBA" id="ARBA00001946"/>
    </source>
</evidence>
<dbReference type="RefSeq" id="WP_047883505.1">
    <property type="nucleotide sequence ID" value="NZ_CP071325.1"/>
</dbReference>
<keyword evidence="6 9" id="KW-1133">Transmembrane helix</keyword>
<comment type="caution">
    <text evidence="11">The sequence shown here is derived from an EMBL/GenBank/DDBJ whole genome shotgun (WGS) entry which is preliminary data.</text>
</comment>
<evidence type="ECO:0000256" key="9">
    <source>
        <dbReference type="SAM" id="Phobius"/>
    </source>
</evidence>
<evidence type="ECO:0000313" key="11">
    <source>
        <dbReference type="EMBL" id="KLV11546.1"/>
    </source>
</evidence>
<dbReference type="GO" id="GO:1902201">
    <property type="term" value="P:negative regulation of bacterial-type flagellum-dependent cell motility"/>
    <property type="evidence" value="ECO:0007669"/>
    <property type="project" value="TreeGrafter"/>
</dbReference>
<sequence length="610" mass="68179">MRKIKPKTLIKLILPIFIFVIGLLVYVGYAEYKHTKDEAIRQASANVNLAKEYLEQHFSSAEAHLLLLERLWQYSGDTDHLIAAAQEMVDNQPKFLEVGVLVKGSFYATGGFQIVDAEEGVRQRPWFNADAAPGETYITPIYWSSSTEQWSVALVRVITVEGDHDARLILEVDADSLYENLSLLKTLNSGYVYAVEAQTGRIVMHPDPSRVGTPSVSVTPAMLQTIQDGHRSGYIGSYQYDGQLKFSVYDITPSYDWIVLSGTSVADLIKRTLSLGAVSAGLVGMIAILVLVGYITYRINLDGRHLNDVSTPSELTAHLLDMVNDLVTCNGITLLIHDAYNQEYESADGTIVITEKQVVVALKGELQRIRLVSPHEQAGFEHEIVQYQPCIRIPLTQKNQLIGLLYVHNVRFFFPLFAGIVQNYAQSALNHVMLSQRIQSKDAMTGLMNKVYLREQINHQLCRGSDCYYLAMIDIDDFKRINDTHGHLFGDQVILSIAGVLKDSFDQHSVVSRYGGEEFAVLLTVPNEQAVVQKLERLRKTIASTLIANGTKRCCITVSIGVAKVAENVEISIARADRVLYRAKAQGKNQLVYFRPELYAELSLMTQVEV</sequence>
<accession>A0A0J1HJ11</accession>
<evidence type="ECO:0000256" key="7">
    <source>
        <dbReference type="ARBA" id="ARBA00023136"/>
    </source>
</evidence>
<evidence type="ECO:0000256" key="4">
    <source>
        <dbReference type="ARBA" id="ARBA00022475"/>
    </source>
</evidence>
<keyword evidence="12" id="KW-1185">Reference proteome</keyword>
<organism evidence="11 12">
    <name type="scientific">Photobacterium ganghwense</name>
    <dbReference type="NCBI Taxonomy" id="320778"/>
    <lineage>
        <taxon>Bacteria</taxon>
        <taxon>Pseudomonadati</taxon>
        <taxon>Pseudomonadota</taxon>
        <taxon>Gammaproteobacteria</taxon>
        <taxon>Vibrionales</taxon>
        <taxon>Vibrionaceae</taxon>
        <taxon>Photobacterium</taxon>
    </lineage>
</organism>
<dbReference type="NCBIfam" id="TIGR00254">
    <property type="entry name" value="GGDEF"/>
    <property type="match status" value="1"/>
</dbReference>
<comment type="cofactor">
    <cofactor evidence="1">
        <name>Mg(2+)</name>
        <dbReference type="ChEBI" id="CHEBI:18420"/>
    </cofactor>
</comment>
<dbReference type="AlphaFoldDB" id="A0A0J1HJ11"/>
<evidence type="ECO:0000259" key="10">
    <source>
        <dbReference type="PROSITE" id="PS50887"/>
    </source>
</evidence>
<evidence type="ECO:0000256" key="3">
    <source>
        <dbReference type="ARBA" id="ARBA00012528"/>
    </source>
</evidence>
<dbReference type="PANTHER" id="PTHR45138">
    <property type="entry name" value="REGULATORY COMPONENTS OF SENSORY TRANSDUCTION SYSTEM"/>
    <property type="match status" value="1"/>
</dbReference>
<dbReference type="EC" id="2.7.7.65" evidence="3"/>
<dbReference type="SUPFAM" id="SSF55073">
    <property type="entry name" value="Nucleotide cyclase"/>
    <property type="match status" value="1"/>
</dbReference>
<proteinExistence type="predicted"/>
<keyword evidence="7 9" id="KW-0472">Membrane</keyword>
<protein>
    <recommendedName>
        <fullName evidence="3">diguanylate cyclase</fullName>
        <ecNumber evidence="3">2.7.7.65</ecNumber>
    </recommendedName>
</protein>
<dbReference type="CDD" id="cd18773">
    <property type="entry name" value="PDC1_HK_sensor"/>
    <property type="match status" value="1"/>
</dbReference>
<dbReference type="FunFam" id="3.30.70.270:FF:000001">
    <property type="entry name" value="Diguanylate cyclase domain protein"/>
    <property type="match status" value="1"/>
</dbReference>
<dbReference type="InterPro" id="IPR000160">
    <property type="entry name" value="GGDEF_dom"/>
</dbReference>
<dbReference type="Gene3D" id="3.30.450.20">
    <property type="entry name" value="PAS domain"/>
    <property type="match status" value="2"/>
</dbReference>
<dbReference type="InterPro" id="IPR043128">
    <property type="entry name" value="Rev_trsase/Diguanyl_cyclase"/>
</dbReference>
<feature type="domain" description="GGDEF" evidence="10">
    <location>
        <begin position="466"/>
        <end position="596"/>
    </location>
</feature>
<evidence type="ECO:0000313" key="12">
    <source>
        <dbReference type="Proteomes" id="UP000035909"/>
    </source>
</evidence>
<dbReference type="SMART" id="SM00267">
    <property type="entry name" value="GGDEF"/>
    <property type="match status" value="1"/>
</dbReference>
<dbReference type="CDD" id="cd01949">
    <property type="entry name" value="GGDEF"/>
    <property type="match status" value="1"/>
</dbReference>
<name>A0A0J1HJ11_9GAMM</name>
<keyword evidence="4" id="KW-1003">Cell membrane</keyword>
<dbReference type="Gene3D" id="3.30.70.270">
    <property type="match status" value="1"/>
</dbReference>
<feature type="transmembrane region" description="Helical" evidence="9">
    <location>
        <begin position="273"/>
        <end position="297"/>
    </location>
</feature>
<dbReference type="OrthoDB" id="5809416at2"/>
<comment type="catalytic activity">
    <reaction evidence="8">
        <text>2 GTP = 3',3'-c-di-GMP + 2 diphosphate</text>
        <dbReference type="Rhea" id="RHEA:24898"/>
        <dbReference type="ChEBI" id="CHEBI:33019"/>
        <dbReference type="ChEBI" id="CHEBI:37565"/>
        <dbReference type="ChEBI" id="CHEBI:58805"/>
        <dbReference type="EC" id="2.7.7.65"/>
    </reaction>
</comment>
<keyword evidence="5 9" id="KW-0812">Transmembrane</keyword>
<dbReference type="InterPro" id="IPR033479">
    <property type="entry name" value="dCache_1"/>
</dbReference>
<dbReference type="GO" id="GO:0005886">
    <property type="term" value="C:plasma membrane"/>
    <property type="evidence" value="ECO:0007669"/>
    <property type="project" value="UniProtKB-SubCell"/>
</dbReference>
<dbReference type="Pfam" id="PF02743">
    <property type="entry name" value="dCache_1"/>
    <property type="match status" value="1"/>
</dbReference>
<dbReference type="GO" id="GO:0052621">
    <property type="term" value="F:diguanylate cyclase activity"/>
    <property type="evidence" value="ECO:0007669"/>
    <property type="project" value="UniProtKB-EC"/>
</dbReference>
<feature type="transmembrane region" description="Helical" evidence="9">
    <location>
        <begin position="12"/>
        <end position="29"/>
    </location>
</feature>
<dbReference type="Pfam" id="PF00990">
    <property type="entry name" value="GGDEF"/>
    <property type="match status" value="1"/>
</dbReference>
<dbReference type="InterPro" id="IPR050469">
    <property type="entry name" value="Diguanylate_Cyclase"/>
</dbReference>
<evidence type="ECO:0000256" key="6">
    <source>
        <dbReference type="ARBA" id="ARBA00022989"/>
    </source>
</evidence>
<comment type="subcellular location">
    <subcellularLocation>
        <location evidence="2">Cell membrane</location>
        <topology evidence="2">Multi-pass membrane protein</topology>
    </subcellularLocation>
</comment>
<dbReference type="GO" id="GO:0043709">
    <property type="term" value="P:cell adhesion involved in single-species biofilm formation"/>
    <property type="evidence" value="ECO:0007669"/>
    <property type="project" value="TreeGrafter"/>
</dbReference>
<dbReference type="Proteomes" id="UP000035909">
    <property type="component" value="Unassembled WGS sequence"/>
</dbReference>
<dbReference type="EMBL" id="LDOU01000002">
    <property type="protein sequence ID" value="KLV11546.1"/>
    <property type="molecule type" value="Genomic_DNA"/>
</dbReference>
<reference evidence="11 12" key="1">
    <citation type="submission" date="2015-05" db="EMBL/GenBank/DDBJ databases">
        <title>Photobacterium galathea sp. nov.</title>
        <authorList>
            <person name="Machado H."/>
            <person name="Gram L."/>
        </authorList>
    </citation>
    <scope>NUCLEOTIDE SEQUENCE [LARGE SCALE GENOMIC DNA]</scope>
    <source>
        <strain evidence="11 12">DSM 22954</strain>
    </source>
</reference>
<evidence type="ECO:0000256" key="5">
    <source>
        <dbReference type="ARBA" id="ARBA00022692"/>
    </source>
</evidence>
<dbReference type="PATRIC" id="fig|320778.3.peg.445"/>
<dbReference type="PANTHER" id="PTHR45138:SF9">
    <property type="entry name" value="DIGUANYLATE CYCLASE DGCM-RELATED"/>
    <property type="match status" value="1"/>
</dbReference>
<dbReference type="STRING" id="320778.ABT57_02100"/>
<dbReference type="PROSITE" id="PS50887">
    <property type="entry name" value="GGDEF"/>
    <property type="match status" value="1"/>
</dbReference>
<evidence type="ECO:0000256" key="2">
    <source>
        <dbReference type="ARBA" id="ARBA00004651"/>
    </source>
</evidence>
<evidence type="ECO:0000256" key="8">
    <source>
        <dbReference type="ARBA" id="ARBA00034247"/>
    </source>
</evidence>
<dbReference type="InterPro" id="IPR029787">
    <property type="entry name" value="Nucleotide_cyclase"/>
</dbReference>
<gene>
    <name evidence="11" type="ORF">ABT57_02100</name>
</gene>